<feature type="transmembrane region" description="Helical" evidence="1">
    <location>
        <begin position="192"/>
        <end position="213"/>
    </location>
</feature>
<feature type="transmembrane region" description="Helical" evidence="1">
    <location>
        <begin position="225"/>
        <end position="245"/>
    </location>
</feature>
<keyword evidence="1" id="KW-0472">Membrane</keyword>
<feature type="transmembrane region" description="Helical" evidence="1">
    <location>
        <begin position="252"/>
        <end position="274"/>
    </location>
</feature>
<organism evidence="2 3">
    <name type="scientific">Methanobacterium spitsbergense</name>
    <dbReference type="NCBI Taxonomy" id="2874285"/>
    <lineage>
        <taxon>Archaea</taxon>
        <taxon>Methanobacteriati</taxon>
        <taxon>Methanobacteriota</taxon>
        <taxon>Methanomada group</taxon>
        <taxon>Methanobacteria</taxon>
        <taxon>Methanobacteriales</taxon>
        <taxon>Methanobacteriaceae</taxon>
        <taxon>Methanobacterium</taxon>
    </lineage>
</organism>
<protein>
    <submittedName>
        <fullName evidence="2">TIGR00341 family protein</fullName>
    </submittedName>
</protein>
<name>A0A8T5UKX0_9EURY</name>
<dbReference type="InterPro" id="IPR005240">
    <property type="entry name" value="DUF389"/>
</dbReference>
<reference evidence="3" key="1">
    <citation type="journal article" date="2022" name="Microbiol. Resour. Announc.">
        <title>Draft Genome Sequence of a Methanogenic Archaeon from West Spitsbergen Permafrost.</title>
        <authorList>
            <person name="Trubitsyn V."/>
            <person name="Rivkina E."/>
            <person name="Shcherbakova V."/>
        </authorList>
    </citation>
    <scope>NUCLEOTIDE SEQUENCE [LARGE SCALE GENOMIC DNA]</scope>
    <source>
        <strain evidence="3">VT</strain>
    </source>
</reference>
<feature type="transmembrane region" description="Helical" evidence="1">
    <location>
        <begin position="157"/>
        <end position="180"/>
    </location>
</feature>
<dbReference type="PANTHER" id="PTHR20992:SF9">
    <property type="entry name" value="AT15442P-RELATED"/>
    <property type="match status" value="1"/>
</dbReference>
<keyword evidence="1" id="KW-1133">Transmembrane helix</keyword>
<feature type="transmembrane region" description="Helical" evidence="1">
    <location>
        <begin position="134"/>
        <end position="151"/>
    </location>
</feature>
<dbReference type="Proteomes" id="UP000825933">
    <property type="component" value="Unassembled WGS sequence"/>
</dbReference>
<dbReference type="AlphaFoldDB" id="A0A8T5UKX0"/>
<dbReference type="Pfam" id="PF04087">
    <property type="entry name" value="DUF389"/>
    <property type="match status" value="1"/>
</dbReference>
<dbReference type="RefSeq" id="WP_223790205.1">
    <property type="nucleotide sequence ID" value="NZ_JAIOUQ010000001.1"/>
</dbReference>
<proteinExistence type="predicted"/>
<gene>
    <name evidence="2" type="ORF">K8N75_00465</name>
</gene>
<sequence length="354" mass="38565">MTYRLIILILPEGKVEKVKNLLYRYDVIESWTVETEEKTITNIIIRREKTESLLNTLQKEFSNLENFSISLLPVEASIPIPEPIKNTLTKSKPEDTETLIEDFTDRIGPQELVNRLSRHELYADISDIAQLSKVFILMVILSSIVGAIGVLNNNVAVIIGAMVIAPLLGPNTALSLATVLGDVDLAKSAIKTNFFGIFTALILSTILGSILTVNPTIPEILLRTQAGLGSVTLALASGIAGALSFTVGFRSTLIGVMVAVALLPPLITSGLLLGSGHLSLALGAFLLFLINLVCVNLSGVITFMIQNIRPIKEDRIELAKKWTYTAILIWSILLSIFIISILFYRASIDLILLG</sequence>
<comment type="caution">
    <text evidence="2">The sequence shown here is derived from an EMBL/GenBank/DDBJ whole genome shotgun (WGS) entry which is preliminary data.</text>
</comment>
<dbReference type="EMBL" id="JAIOUQ010000001">
    <property type="protein sequence ID" value="MBZ2164528.1"/>
    <property type="molecule type" value="Genomic_DNA"/>
</dbReference>
<feature type="transmembrane region" description="Helical" evidence="1">
    <location>
        <begin position="280"/>
        <end position="303"/>
    </location>
</feature>
<dbReference type="PANTHER" id="PTHR20992">
    <property type="entry name" value="AT15442P-RELATED"/>
    <property type="match status" value="1"/>
</dbReference>
<evidence type="ECO:0000313" key="3">
    <source>
        <dbReference type="Proteomes" id="UP000825933"/>
    </source>
</evidence>
<dbReference type="NCBIfam" id="TIGR00341">
    <property type="entry name" value="TIGR00341 family protein"/>
    <property type="match status" value="1"/>
</dbReference>
<accession>A0A8T5UKX0</accession>
<keyword evidence="3" id="KW-1185">Reference proteome</keyword>
<feature type="transmembrane region" description="Helical" evidence="1">
    <location>
        <begin position="324"/>
        <end position="344"/>
    </location>
</feature>
<evidence type="ECO:0000256" key="1">
    <source>
        <dbReference type="SAM" id="Phobius"/>
    </source>
</evidence>
<evidence type="ECO:0000313" key="2">
    <source>
        <dbReference type="EMBL" id="MBZ2164528.1"/>
    </source>
</evidence>
<keyword evidence="1" id="KW-0812">Transmembrane</keyword>